<dbReference type="Pfam" id="PF13468">
    <property type="entry name" value="Glyoxalase_3"/>
    <property type="match status" value="1"/>
</dbReference>
<proteinExistence type="predicted"/>
<keyword evidence="3" id="KW-1185">Reference proteome</keyword>
<name>A0A2R8AQV3_9RHOB</name>
<evidence type="ECO:0000313" key="3">
    <source>
        <dbReference type="Proteomes" id="UP000244904"/>
    </source>
</evidence>
<dbReference type="InterPro" id="IPR025870">
    <property type="entry name" value="Glyoxalase-like_dom"/>
</dbReference>
<protein>
    <recommendedName>
        <fullName evidence="1">Glyoxalase-like domain-containing protein</fullName>
    </recommendedName>
</protein>
<dbReference type="OrthoDB" id="8451710at2"/>
<gene>
    <name evidence="2" type="ORF">PRI8871_01036</name>
</gene>
<sequence>MLKLDHLVVADRFLDAAAAHVETELGVVMQPGGLHPRYGTHNRLMGLGGGHYLEAIGIDPAATPPADARWFGLDNPPSQPKLLTWVCRVDDLDAAIARLPMAGQAVDLTRDHLRWRIAVPPNGQMPFDGVFPALIDWGTSVAPGSSLPSSGVKLREIRLEHPEINRLQGLLDSILEVPEVRFVAAETPRVTACFATPQGDVWLT</sequence>
<evidence type="ECO:0000313" key="2">
    <source>
        <dbReference type="EMBL" id="SPF78433.1"/>
    </source>
</evidence>
<dbReference type="EMBL" id="OMOJ01000001">
    <property type="protein sequence ID" value="SPF78433.1"/>
    <property type="molecule type" value="Genomic_DNA"/>
</dbReference>
<dbReference type="InterPro" id="IPR029068">
    <property type="entry name" value="Glyas_Bleomycin-R_OHBP_Dase"/>
</dbReference>
<accession>A0A2R8AQV3</accession>
<organism evidence="2 3">
    <name type="scientific">Pseudoprimorskyibacter insulae</name>
    <dbReference type="NCBI Taxonomy" id="1695997"/>
    <lineage>
        <taxon>Bacteria</taxon>
        <taxon>Pseudomonadati</taxon>
        <taxon>Pseudomonadota</taxon>
        <taxon>Alphaproteobacteria</taxon>
        <taxon>Rhodobacterales</taxon>
        <taxon>Paracoccaceae</taxon>
        <taxon>Pseudoprimorskyibacter</taxon>
    </lineage>
</organism>
<dbReference type="RefSeq" id="WP_108885074.1">
    <property type="nucleotide sequence ID" value="NZ_OMOJ01000001.1"/>
</dbReference>
<reference evidence="3" key="1">
    <citation type="submission" date="2018-03" db="EMBL/GenBank/DDBJ databases">
        <authorList>
            <person name="Rodrigo-Torres L."/>
            <person name="Arahal R. D."/>
            <person name="Lucena T."/>
        </authorList>
    </citation>
    <scope>NUCLEOTIDE SEQUENCE [LARGE SCALE GENOMIC DNA]</scope>
    <source>
        <strain evidence="3">CECT 8871</strain>
    </source>
</reference>
<dbReference type="Gene3D" id="3.10.180.10">
    <property type="entry name" value="2,3-Dihydroxybiphenyl 1,2-Dioxygenase, domain 1"/>
    <property type="match status" value="1"/>
</dbReference>
<dbReference type="Proteomes" id="UP000244904">
    <property type="component" value="Unassembled WGS sequence"/>
</dbReference>
<evidence type="ECO:0000259" key="1">
    <source>
        <dbReference type="Pfam" id="PF13468"/>
    </source>
</evidence>
<dbReference type="AlphaFoldDB" id="A0A2R8AQV3"/>
<dbReference type="SUPFAM" id="SSF54593">
    <property type="entry name" value="Glyoxalase/Bleomycin resistance protein/Dihydroxybiphenyl dioxygenase"/>
    <property type="match status" value="1"/>
</dbReference>
<feature type="domain" description="Glyoxalase-like" evidence="1">
    <location>
        <begin position="4"/>
        <end position="173"/>
    </location>
</feature>